<accession>A0A1I8AC51</accession>
<evidence type="ECO:0000313" key="1">
    <source>
        <dbReference type="Proteomes" id="UP000095287"/>
    </source>
</evidence>
<name>A0A1I8AC51_9BILA</name>
<sequence length="358" mass="41128">MFPNPWGFFYSNTISNGSCHSSVPISVRPSEANGMDCVPVTFMQAVLRNFYDGINSRVKGLPGIWGKVGQNFVKKSGVLELTFAPCDLAEKDWRLHYHLDDFEHIKTRTLSREVVKEMARSVKYIHCSMSEYSIQRALDELWNSIAPNDVDQLQLLVALDAPEKALDLTDMYSYFESSFNIDFYSKYSAFLRSFTSVIFENIDQEPFQRLAKDMIATGRMWWIDIWDQVPEHMPASLWLDYFFSNSCKALEASFDDRSVVREAIDRWKSMDPRTLCASSRKVLCGRNVDALAGVDMKKIDVEAEATLFEKIKRLERVVRPIVSLHRIDHPVDPGSSIYIVTLERRSYASSDDCVLVFE</sequence>
<dbReference type="Proteomes" id="UP000095287">
    <property type="component" value="Unplaced"/>
</dbReference>
<keyword evidence="1" id="KW-1185">Reference proteome</keyword>
<proteinExistence type="predicted"/>
<evidence type="ECO:0000313" key="2">
    <source>
        <dbReference type="WBParaSite" id="L893_g394.t1"/>
    </source>
</evidence>
<protein>
    <submittedName>
        <fullName evidence="2">F-box domain-containing protein</fullName>
    </submittedName>
</protein>
<reference evidence="2" key="1">
    <citation type="submission" date="2016-11" db="UniProtKB">
        <authorList>
            <consortium name="WormBaseParasite"/>
        </authorList>
    </citation>
    <scope>IDENTIFICATION</scope>
</reference>
<organism evidence="1 2">
    <name type="scientific">Steinernema glaseri</name>
    <dbReference type="NCBI Taxonomy" id="37863"/>
    <lineage>
        <taxon>Eukaryota</taxon>
        <taxon>Metazoa</taxon>
        <taxon>Ecdysozoa</taxon>
        <taxon>Nematoda</taxon>
        <taxon>Chromadorea</taxon>
        <taxon>Rhabditida</taxon>
        <taxon>Tylenchina</taxon>
        <taxon>Panagrolaimomorpha</taxon>
        <taxon>Strongyloidoidea</taxon>
        <taxon>Steinernematidae</taxon>
        <taxon>Steinernema</taxon>
    </lineage>
</organism>
<dbReference type="AlphaFoldDB" id="A0A1I8AC51"/>
<dbReference type="WBParaSite" id="L893_g394.t1">
    <property type="protein sequence ID" value="L893_g394.t1"/>
    <property type="gene ID" value="L893_g394"/>
</dbReference>